<dbReference type="EMBL" id="CP015136">
    <property type="protein sequence ID" value="AMY07857.1"/>
    <property type="molecule type" value="Genomic_DNA"/>
</dbReference>
<keyword evidence="4 7" id="KW-0812">Transmembrane</keyword>
<sequence length="70" mass="7466">MEATLLNNLIAAIVFAGLGIVVLFATFVAVDRLTPYQLWKEIIDDHNTALAVLIGSFALGMSLIIAAAIH</sequence>
<evidence type="ECO:0000256" key="5">
    <source>
        <dbReference type="ARBA" id="ARBA00022989"/>
    </source>
</evidence>
<evidence type="ECO:0000256" key="6">
    <source>
        <dbReference type="ARBA" id="ARBA00023136"/>
    </source>
</evidence>
<evidence type="ECO:0000256" key="1">
    <source>
        <dbReference type="ARBA" id="ARBA00004651"/>
    </source>
</evidence>
<dbReference type="AlphaFoldDB" id="A0A143PH20"/>
<dbReference type="Proteomes" id="UP000076079">
    <property type="component" value="Chromosome"/>
</dbReference>
<comment type="subcellular location">
    <subcellularLocation>
        <location evidence="1">Cell membrane</location>
        <topology evidence="1">Multi-pass membrane protein</topology>
    </subcellularLocation>
</comment>
<proteinExistence type="inferred from homology"/>
<evidence type="ECO:0000256" key="4">
    <source>
        <dbReference type="ARBA" id="ARBA00022692"/>
    </source>
</evidence>
<evidence type="ECO:0000256" key="2">
    <source>
        <dbReference type="ARBA" id="ARBA00005779"/>
    </source>
</evidence>
<reference evidence="9" key="2">
    <citation type="submission" date="2016-04" db="EMBL/GenBank/DDBJ databases">
        <title>First Complete Genome Sequence of a Subdivision 6 Acidobacterium.</title>
        <authorList>
            <person name="Huang S."/>
            <person name="Vieira S."/>
            <person name="Bunk B."/>
            <person name="Riedel T."/>
            <person name="Sproeer C."/>
            <person name="Overmann J."/>
        </authorList>
    </citation>
    <scope>NUCLEOTIDE SEQUENCE [LARGE SCALE GENOMIC DNA]</scope>
    <source>
        <strain evidence="9">DSM 100886 HEG_-6_39</strain>
    </source>
</reference>
<dbReference type="STRING" id="1855912.LuPra_01040"/>
<keyword evidence="6 7" id="KW-0472">Membrane</keyword>
<evidence type="ECO:0000256" key="3">
    <source>
        <dbReference type="ARBA" id="ARBA00022475"/>
    </source>
</evidence>
<dbReference type="KEGG" id="abac:LuPra_01040"/>
<feature type="transmembrane region" description="Helical" evidence="7">
    <location>
        <begin position="50"/>
        <end position="69"/>
    </location>
</feature>
<feature type="transmembrane region" description="Helical" evidence="7">
    <location>
        <begin position="9"/>
        <end position="30"/>
    </location>
</feature>
<keyword evidence="3" id="KW-1003">Cell membrane</keyword>
<accession>A0A143PH20</accession>
<evidence type="ECO:0000313" key="9">
    <source>
        <dbReference type="Proteomes" id="UP000076079"/>
    </source>
</evidence>
<name>A0A143PH20_LUTPR</name>
<dbReference type="RefSeq" id="WP_110169757.1">
    <property type="nucleotide sequence ID" value="NZ_CP015136.1"/>
</dbReference>
<reference evidence="8 9" key="1">
    <citation type="journal article" date="2016" name="Genome Announc.">
        <title>First Complete Genome Sequence of a Subdivision 6 Acidobacterium Strain.</title>
        <authorList>
            <person name="Huang S."/>
            <person name="Vieira S."/>
            <person name="Bunk B."/>
            <person name="Riedel T."/>
            <person name="Sproer C."/>
            <person name="Overmann J."/>
        </authorList>
    </citation>
    <scope>NUCLEOTIDE SEQUENCE [LARGE SCALE GENOMIC DNA]</scope>
    <source>
        <strain evidence="9">DSM 100886 HEG_-6_39</strain>
    </source>
</reference>
<protein>
    <submittedName>
        <fullName evidence="8">Putative membrane protein</fullName>
    </submittedName>
</protein>
<comment type="similarity">
    <text evidence="2">Belongs to the UPF0719 family.</text>
</comment>
<evidence type="ECO:0000313" key="8">
    <source>
        <dbReference type="EMBL" id="AMY07857.1"/>
    </source>
</evidence>
<dbReference type="InterPro" id="IPR007140">
    <property type="entry name" value="DUF350"/>
</dbReference>
<evidence type="ECO:0000256" key="7">
    <source>
        <dbReference type="SAM" id="Phobius"/>
    </source>
</evidence>
<dbReference type="Pfam" id="PF03994">
    <property type="entry name" value="DUF350"/>
    <property type="match status" value="1"/>
</dbReference>
<keyword evidence="9" id="KW-1185">Reference proteome</keyword>
<gene>
    <name evidence="8" type="ORF">LuPra_01040</name>
</gene>
<organism evidence="8 9">
    <name type="scientific">Luteitalea pratensis</name>
    <dbReference type="NCBI Taxonomy" id="1855912"/>
    <lineage>
        <taxon>Bacteria</taxon>
        <taxon>Pseudomonadati</taxon>
        <taxon>Acidobacteriota</taxon>
        <taxon>Vicinamibacteria</taxon>
        <taxon>Vicinamibacterales</taxon>
        <taxon>Vicinamibacteraceae</taxon>
        <taxon>Luteitalea</taxon>
    </lineage>
</organism>
<keyword evidence="5 7" id="KW-1133">Transmembrane helix</keyword>
<dbReference type="OrthoDB" id="200249at2"/>
<dbReference type="GO" id="GO:0005886">
    <property type="term" value="C:plasma membrane"/>
    <property type="evidence" value="ECO:0007669"/>
    <property type="project" value="UniProtKB-SubCell"/>
</dbReference>